<proteinExistence type="predicted"/>
<protein>
    <submittedName>
        <fullName evidence="1">Uncharacterized protein</fullName>
    </submittedName>
</protein>
<evidence type="ECO:0000313" key="1">
    <source>
        <dbReference type="EMBL" id="JAH58903.1"/>
    </source>
</evidence>
<sequence>MQWVRCLQYAKLNTFPYVNWLYVCCSSDIKYSICLL</sequence>
<reference evidence="1" key="2">
    <citation type="journal article" date="2015" name="Fish Shellfish Immunol.">
        <title>Early steps in the European eel (Anguilla anguilla)-Vibrio vulnificus interaction in the gills: Role of the RtxA13 toxin.</title>
        <authorList>
            <person name="Callol A."/>
            <person name="Pajuelo D."/>
            <person name="Ebbesson L."/>
            <person name="Teles M."/>
            <person name="MacKenzie S."/>
            <person name="Amaro C."/>
        </authorList>
    </citation>
    <scope>NUCLEOTIDE SEQUENCE</scope>
</reference>
<dbReference type="AlphaFoldDB" id="A0A0E9U1Q7"/>
<accession>A0A0E9U1Q7</accession>
<reference evidence="1" key="1">
    <citation type="submission" date="2014-11" db="EMBL/GenBank/DDBJ databases">
        <authorList>
            <person name="Amaro Gonzalez C."/>
        </authorList>
    </citation>
    <scope>NUCLEOTIDE SEQUENCE</scope>
</reference>
<organism evidence="1">
    <name type="scientific">Anguilla anguilla</name>
    <name type="common">European freshwater eel</name>
    <name type="synonym">Muraena anguilla</name>
    <dbReference type="NCBI Taxonomy" id="7936"/>
    <lineage>
        <taxon>Eukaryota</taxon>
        <taxon>Metazoa</taxon>
        <taxon>Chordata</taxon>
        <taxon>Craniata</taxon>
        <taxon>Vertebrata</taxon>
        <taxon>Euteleostomi</taxon>
        <taxon>Actinopterygii</taxon>
        <taxon>Neopterygii</taxon>
        <taxon>Teleostei</taxon>
        <taxon>Anguilliformes</taxon>
        <taxon>Anguillidae</taxon>
        <taxon>Anguilla</taxon>
    </lineage>
</organism>
<name>A0A0E9U1Q7_ANGAN</name>
<dbReference type="EMBL" id="GBXM01049674">
    <property type="protein sequence ID" value="JAH58903.1"/>
    <property type="molecule type" value="Transcribed_RNA"/>
</dbReference>